<evidence type="ECO:0000256" key="2">
    <source>
        <dbReference type="ARBA" id="ARBA00022782"/>
    </source>
</evidence>
<dbReference type="Gene3D" id="4.10.280.10">
    <property type="entry name" value="Helix-loop-helix DNA-binding domain"/>
    <property type="match status" value="1"/>
</dbReference>
<gene>
    <name evidence="10" type="primary">LOC100906699</name>
</gene>
<keyword evidence="3" id="KW-0805">Transcription regulation</keyword>
<dbReference type="InterPro" id="IPR050283">
    <property type="entry name" value="E-box_TF_Regulators"/>
</dbReference>
<accession>A0AAJ6VXS3</accession>
<evidence type="ECO:0000256" key="4">
    <source>
        <dbReference type="ARBA" id="ARBA00023125"/>
    </source>
</evidence>
<evidence type="ECO:0000256" key="5">
    <source>
        <dbReference type="ARBA" id="ARBA00023163"/>
    </source>
</evidence>
<dbReference type="SMART" id="SM00353">
    <property type="entry name" value="HLH"/>
    <property type="match status" value="1"/>
</dbReference>
<dbReference type="AlphaFoldDB" id="A0AAJ6VXS3"/>
<evidence type="ECO:0000256" key="3">
    <source>
        <dbReference type="ARBA" id="ARBA00023015"/>
    </source>
</evidence>
<dbReference type="PANTHER" id="PTHR23349">
    <property type="entry name" value="BASIC HELIX-LOOP-HELIX TRANSCRIPTION FACTOR, TWIST"/>
    <property type="match status" value="1"/>
</dbReference>
<evidence type="ECO:0000313" key="10">
    <source>
        <dbReference type="RefSeq" id="XP_003742641.1"/>
    </source>
</evidence>
<dbReference type="GO" id="GO:0000981">
    <property type="term" value="F:DNA-binding transcription factor activity, RNA polymerase II-specific"/>
    <property type="evidence" value="ECO:0007669"/>
    <property type="project" value="TreeGrafter"/>
</dbReference>
<keyword evidence="1" id="KW-0217">Developmental protein</keyword>
<dbReference type="InterPro" id="IPR036638">
    <property type="entry name" value="HLH_DNA-bd_sf"/>
</dbReference>
<evidence type="ECO:0000256" key="7">
    <source>
        <dbReference type="SAM" id="MobiDB-lite"/>
    </source>
</evidence>
<dbReference type="Proteomes" id="UP000694867">
    <property type="component" value="Unplaced"/>
</dbReference>
<dbReference type="KEGG" id="goe:100906699"/>
<keyword evidence="9" id="KW-1185">Reference proteome</keyword>
<keyword evidence="6" id="KW-0539">Nucleus</keyword>
<dbReference type="SUPFAM" id="SSF47459">
    <property type="entry name" value="HLH, helix-loop-helix DNA-binding domain"/>
    <property type="match status" value="1"/>
</dbReference>
<dbReference type="GO" id="GO:0000977">
    <property type="term" value="F:RNA polymerase II transcription regulatory region sequence-specific DNA binding"/>
    <property type="evidence" value="ECO:0007669"/>
    <property type="project" value="TreeGrafter"/>
</dbReference>
<reference evidence="10" key="1">
    <citation type="submission" date="2025-08" db="UniProtKB">
        <authorList>
            <consortium name="RefSeq"/>
        </authorList>
    </citation>
    <scope>IDENTIFICATION</scope>
</reference>
<evidence type="ECO:0000313" key="9">
    <source>
        <dbReference type="Proteomes" id="UP000694867"/>
    </source>
</evidence>
<evidence type="ECO:0000259" key="8">
    <source>
        <dbReference type="PROSITE" id="PS50888"/>
    </source>
</evidence>
<organism evidence="9 10">
    <name type="scientific">Galendromus occidentalis</name>
    <name type="common">western predatory mite</name>
    <dbReference type="NCBI Taxonomy" id="34638"/>
    <lineage>
        <taxon>Eukaryota</taxon>
        <taxon>Metazoa</taxon>
        <taxon>Ecdysozoa</taxon>
        <taxon>Arthropoda</taxon>
        <taxon>Chelicerata</taxon>
        <taxon>Arachnida</taxon>
        <taxon>Acari</taxon>
        <taxon>Parasitiformes</taxon>
        <taxon>Mesostigmata</taxon>
        <taxon>Gamasina</taxon>
        <taxon>Phytoseioidea</taxon>
        <taxon>Phytoseiidae</taxon>
        <taxon>Typhlodrominae</taxon>
        <taxon>Galendromus</taxon>
    </lineage>
</organism>
<keyword evidence="5" id="KW-0804">Transcription</keyword>
<evidence type="ECO:0000256" key="6">
    <source>
        <dbReference type="ARBA" id="ARBA00023242"/>
    </source>
</evidence>
<dbReference type="InterPro" id="IPR011598">
    <property type="entry name" value="bHLH_dom"/>
</dbReference>
<dbReference type="PANTHER" id="PTHR23349:SF50">
    <property type="entry name" value="PROTEIN TWIST"/>
    <property type="match status" value="1"/>
</dbReference>
<evidence type="ECO:0000256" key="1">
    <source>
        <dbReference type="ARBA" id="ARBA00022473"/>
    </source>
</evidence>
<feature type="domain" description="BHLH" evidence="8">
    <location>
        <begin position="52"/>
        <end position="103"/>
    </location>
</feature>
<protein>
    <submittedName>
        <fullName evidence="10">Twist-related protein</fullName>
    </submittedName>
</protein>
<dbReference type="GO" id="GO:0046983">
    <property type="term" value="F:protein dimerization activity"/>
    <property type="evidence" value="ECO:0007669"/>
    <property type="project" value="InterPro"/>
</dbReference>
<dbReference type="GO" id="GO:0030154">
    <property type="term" value="P:cell differentiation"/>
    <property type="evidence" value="ECO:0007669"/>
    <property type="project" value="UniProtKB-KW"/>
</dbReference>
<name>A0AAJ6VXS3_9ACAR</name>
<sequence>MSPPTLMPTTDFFPDNVIQDCRQDTESRKRKRQSDNEDDCSRRKKPANDVHNQRFLANVRERQRTQSLNEGYARLRRIIPTLPSDKLSKIQTLRLATRYIHFLGQLLDGQSSDEYPDTSVFLQNDKLSYAFSVWRMEGASLENTEVNNNEPHTESLNERDSHRLHFC</sequence>
<dbReference type="RefSeq" id="XP_003742641.1">
    <property type="nucleotide sequence ID" value="XM_003742593.2"/>
</dbReference>
<dbReference type="PROSITE" id="PS50888">
    <property type="entry name" value="BHLH"/>
    <property type="match status" value="1"/>
</dbReference>
<dbReference type="Pfam" id="PF00010">
    <property type="entry name" value="HLH"/>
    <property type="match status" value="1"/>
</dbReference>
<feature type="region of interest" description="Disordered" evidence="7">
    <location>
        <begin position="23"/>
        <end position="50"/>
    </location>
</feature>
<keyword evidence="4" id="KW-0238">DNA-binding</keyword>
<keyword evidence="2" id="KW-0221">Differentiation</keyword>
<proteinExistence type="predicted"/>
<dbReference type="GeneID" id="100906699"/>